<sequence length="495" mass="52323">MRKRRRRMERDEAMAQSRAQAQAMLPPPFGVLPFLPALNSWGAPPPGYNPYPLGLEMGMGMPVPPQQPQQFAPPPNNMFYPEHGGYGGPPPAQNTYPHPQRYNGSGADQRYNNGGIERYNDGGNERYNGGDHNRRAEPSAWVSSMADGSDFWDQFPPAPVPPSPPPPLPPPAPVLPPPALPPPRQIIPAPPPPPAPVQRPPALPPPAAAPPPPLAPTTAVVVKPPAPKKPVSLIIGMNPDQDAHSKHGTFHHSAQTITSLSSSASTSAANSKTTTGAAKPAAYIPNPARTLVMQQLPKTHRTPAFIKGWAKGASSSTSAGGAKKNDGAAPVYFAIDPPSAKALIEFPTAELARRAWGSPKLGLDGHPVDPAKHEAALGHGKPVKGKPRADLIRVWWYRVDGVGAGAGVGEIEEGEIVDGEGEAGASPAPTAPNSEKETGKKETKKERKARLAREREAKNPAKAAASISTSAVGGEDVEMGMGEDVLPWRWTSKRS</sequence>
<feature type="region of interest" description="Disordered" evidence="1">
    <location>
        <begin position="261"/>
        <end position="280"/>
    </location>
</feature>
<evidence type="ECO:0000313" key="2">
    <source>
        <dbReference type="EMBL" id="KAJ7308675.1"/>
    </source>
</evidence>
<feature type="compositionally biased region" description="Low complexity" evidence="1">
    <location>
        <begin position="261"/>
        <end position="278"/>
    </location>
</feature>
<name>A0AAD6Z5X8_9AGAR</name>
<gene>
    <name evidence="2" type="ORF">DFH08DRAFT_899906</name>
</gene>
<feature type="region of interest" description="Disordered" evidence="1">
    <location>
        <begin position="418"/>
        <end position="495"/>
    </location>
</feature>
<feature type="compositionally biased region" description="Basic and acidic residues" evidence="1">
    <location>
        <begin position="118"/>
        <end position="137"/>
    </location>
</feature>
<feature type="compositionally biased region" description="Pro residues" evidence="1">
    <location>
        <begin position="62"/>
        <end position="76"/>
    </location>
</feature>
<reference evidence="2" key="1">
    <citation type="submission" date="2023-03" db="EMBL/GenBank/DDBJ databases">
        <title>Massive genome expansion in bonnet fungi (Mycena s.s.) driven by repeated elements and novel gene families across ecological guilds.</title>
        <authorList>
            <consortium name="Lawrence Berkeley National Laboratory"/>
            <person name="Harder C.B."/>
            <person name="Miyauchi S."/>
            <person name="Viragh M."/>
            <person name="Kuo A."/>
            <person name="Thoen E."/>
            <person name="Andreopoulos B."/>
            <person name="Lu D."/>
            <person name="Skrede I."/>
            <person name="Drula E."/>
            <person name="Henrissat B."/>
            <person name="Morin E."/>
            <person name="Kohler A."/>
            <person name="Barry K."/>
            <person name="LaButti K."/>
            <person name="Morin E."/>
            <person name="Salamov A."/>
            <person name="Lipzen A."/>
            <person name="Mereny Z."/>
            <person name="Hegedus B."/>
            <person name="Baldrian P."/>
            <person name="Stursova M."/>
            <person name="Weitz H."/>
            <person name="Taylor A."/>
            <person name="Grigoriev I.V."/>
            <person name="Nagy L.G."/>
            <person name="Martin F."/>
            <person name="Kauserud H."/>
        </authorList>
    </citation>
    <scope>NUCLEOTIDE SEQUENCE</scope>
    <source>
        <strain evidence="2">CBHHK002</strain>
    </source>
</reference>
<comment type="caution">
    <text evidence="2">The sequence shown here is derived from an EMBL/GenBank/DDBJ whole genome shotgun (WGS) entry which is preliminary data.</text>
</comment>
<feature type="region of interest" description="Disordered" evidence="1">
    <location>
        <begin position="1"/>
        <end position="21"/>
    </location>
</feature>
<dbReference type="Proteomes" id="UP001218218">
    <property type="component" value="Unassembled WGS sequence"/>
</dbReference>
<keyword evidence="3" id="KW-1185">Reference proteome</keyword>
<evidence type="ECO:0000256" key="1">
    <source>
        <dbReference type="SAM" id="MobiDB-lite"/>
    </source>
</evidence>
<dbReference type="AlphaFoldDB" id="A0AAD6Z5X8"/>
<feature type="compositionally biased region" description="Basic and acidic residues" evidence="1">
    <location>
        <begin position="434"/>
        <end position="459"/>
    </location>
</feature>
<feature type="region of interest" description="Disordered" evidence="1">
    <location>
        <begin position="60"/>
        <end position="223"/>
    </location>
</feature>
<dbReference type="EMBL" id="JARIHO010000084">
    <property type="protein sequence ID" value="KAJ7308675.1"/>
    <property type="molecule type" value="Genomic_DNA"/>
</dbReference>
<feature type="non-terminal residue" evidence="2">
    <location>
        <position position="1"/>
    </location>
</feature>
<protein>
    <submittedName>
        <fullName evidence="2">Uncharacterized protein</fullName>
    </submittedName>
</protein>
<proteinExistence type="predicted"/>
<organism evidence="2 3">
    <name type="scientific">Mycena albidolilacea</name>
    <dbReference type="NCBI Taxonomy" id="1033008"/>
    <lineage>
        <taxon>Eukaryota</taxon>
        <taxon>Fungi</taxon>
        <taxon>Dikarya</taxon>
        <taxon>Basidiomycota</taxon>
        <taxon>Agaricomycotina</taxon>
        <taxon>Agaricomycetes</taxon>
        <taxon>Agaricomycetidae</taxon>
        <taxon>Agaricales</taxon>
        <taxon>Marasmiineae</taxon>
        <taxon>Mycenaceae</taxon>
        <taxon>Mycena</taxon>
    </lineage>
</organism>
<feature type="compositionally biased region" description="Pro residues" evidence="1">
    <location>
        <begin position="156"/>
        <end position="215"/>
    </location>
</feature>
<evidence type="ECO:0000313" key="3">
    <source>
        <dbReference type="Proteomes" id="UP001218218"/>
    </source>
</evidence>
<accession>A0AAD6Z5X8</accession>